<dbReference type="PANTHER" id="PTHR42685">
    <property type="entry name" value="GERANYLGERANYL DIPHOSPHATE REDUCTASE"/>
    <property type="match status" value="1"/>
</dbReference>
<dbReference type="InterPro" id="IPR050407">
    <property type="entry name" value="Geranylgeranyl_reductase"/>
</dbReference>
<organism evidence="2">
    <name type="scientific">marine sediment metagenome</name>
    <dbReference type="NCBI Taxonomy" id="412755"/>
    <lineage>
        <taxon>unclassified sequences</taxon>
        <taxon>metagenomes</taxon>
        <taxon>ecological metagenomes</taxon>
    </lineage>
</organism>
<proteinExistence type="predicted"/>
<dbReference type="InterPro" id="IPR002938">
    <property type="entry name" value="FAD-bd"/>
</dbReference>
<accession>A0A0F9GLY3</accession>
<dbReference type="EMBL" id="LAZR01027925">
    <property type="protein sequence ID" value="KKL64177.1"/>
    <property type="molecule type" value="Genomic_DNA"/>
</dbReference>
<dbReference type="SUPFAM" id="SSF51905">
    <property type="entry name" value="FAD/NAD(P)-binding domain"/>
    <property type="match status" value="1"/>
</dbReference>
<reference evidence="2" key="1">
    <citation type="journal article" date="2015" name="Nature">
        <title>Complex archaea that bridge the gap between prokaryotes and eukaryotes.</title>
        <authorList>
            <person name="Spang A."/>
            <person name="Saw J.H."/>
            <person name="Jorgensen S.L."/>
            <person name="Zaremba-Niedzwiedzka K."/>
            <person name="Martijn J."/>
            <person name="Lind A.E."/>
            <person name="van Eijk R."/>
            <person name="Schleper C."/>
            <person name="Guy L."/>
            <person name="Ettema T.J."/>
        </authorList>
    </citation>
    <scope>NUCLEOTIDE SEQUENCE</scope>
</reference>
<name>A0A0F9GLY3_9ZZZZ</name>
<sequence>MLYDVNVVGAGPAGSTAARLLAQRGASVLLLDRARFPRDKPCGGGVTLRAASCLDIDLSPVVERTITGARFSLRLGPTFHRRCEEPLTYMTQRSRLDAFLVEAAAAAGAAFQDGEPVRAVETDGHGVTVRTDRGSYASPAIIGADGANGVTGRATGTLPRVEQAVALEGNVPCPHGVPEAWQDSMGLDVGGLAGGYGWVFPKGDHLNVGVGAWKYAAFTLRPKLAGLCRRYGFDPDGLENLRGHYLPVRVPGSTIARGPVALVGDAAGLVDPLFGEGIQMAFLSGRLAARATLRLLAGDADDLSAYQRAVERGLQPELTVSRRLQELFQFAPPPYVAVMRRSERFWRSFCHLIRGELTYLDFLRMIGPLRLALNLFAAAAQRRRLSRLAGGR</sequence>
<dbReference type="Pfam" id="PF01494">
    <property type="entry name" value="FAD_binding_3"/>
    <property type="match status" value="1"/>
</dbReference>
<dbReference type="GO" id="GO:0016628">
    <property type="term" value="F:oxidoreductase activity, acting on the CH-CH group of donors, NAD or NADP as acceptor"/>
    <property type="evidence" value="ECO:0007669"/>
    <property type="project" value="InterPro"/>
</dbReference>
<dbReference type="InterPro" id="IPR011777">
    <property type="entry name" value="Geranylgeranyl_Rdtase_fam"/>
</dbReference>
<feature type="domain" description="FAD-binding" evidence="1">
    <location>
        <begin position="3"/>
        <end position="163"/>
    </location>
</feature>
<dbReference type="Gene3D" id="3.50.50.60">
    <property type="entry name" value="FAD/NAD(P)-binding domain"/>
    <property type="match status" value="1"/>
</dbReference>
<gene>
    <name evidence="2" type="ORF">LCGC14_2167640</name>
</gene>
<evidence type="ECO:0000259" key="1">
    <source>
        <dbReference type="Pfam" id="PF01494"/>
    </source>
</evidence>
<dbReference type="NCBIfam" id="TIGR02032">
    <property type="entry name" value="GG-red-SF"/>
    <property type="match status" value="1"/>
</dbReference>
<protein>
    <recommendedName>
        <fullName evidence="1">FAD-binding domain-containing protein</fullName>
    </recommendedName>
</protein>
<dbReference type="InterPro" id="IPR036188">
    <property type="entry name" value="FAD/NAD-bd_sf"/>
</dbReference>
<dbReference type="PANTHER" id="PTHR42685:SF22">
    <property type="entry name" value="CONDITIONED MEDIUM FACTOR RECEPTOR 1"/>
    <property type="match status" value="1"/>
</dbReference>
<evidence type="ECO:0000313" key="2">
    <source>
        <dbReference type="EMBL" id="KKL64177.1"/>
    </source>
</evidence>
<comment type="caution">
    <text evidence="2">The sequence shown here is derived from an EMBL/GenBank/DDBJ whole genome shotgun (WGS) entry which is preliminary data.</text>
</comment>
<dbReference type="GO" id="GO:0071949">
    <property type="term" value="F:FAD binding"/>
    <property type="evidence" value="ECO:0007669"/>
    <property type="project" value="InterPro"/>
</dbReference>
<dbReference type="AlphaFoldDB" id="A0A0F9GLY3"/>
<dbReference type="PRINTS" id="PR00420">
    <property type="entry name" value="RNGMNOXGNASE"/>
</dbReference>